<protein>
    <recommendedName>
        <fullName evidence="10">Transmembrane 9 superfamily member</fullName>
    </recommendedName>
</protein>
<dbReference type="PANTHER" id="PTHR10766">
    <property type="entry name" value="TRANSMEMBRANE 9 SUPERFAMILY PROTEIN"/>
    <property type="match status" value="1"/>
</dbReference>
<evidence type="ECO:0000313" key="11">
    <source>
        <dbReference type="EMBL" id="PWA54984.1"/>
    </source>
</evidence>
<dbReference type="Pfam" id="PF02990">
    <property type="entry name" value="EMP70"/>
    <property type="match status" value="1"/>
</dbReference>
<keyword evidence="5" id="KW-0732">Signal</keyword>
<keyword evidence="7" id="KW-1133">Transmembrane helix</keyword>
<sequence length="793" mass="93867">MLQNQIKSDDAHYDLPLIYDVNGHHLHFGRRQFHLITGFKFGMPSFRKFRTGDIIFRDRVFPEKVGVNLKAIDLLCLIEEDEYFIKLSDEDAVRVCLLLSAQVIFMGREMLSVVDDVYLRMVENVENWNDFHWGEHIWRQLYDAIRNTYSSQKLEYSLAGFVFAFKIWILEVSTQSLRWWSKELDLIPRALSWSKKAKEINHDLYPTRAESDTEWYTKGIRFFNWYAPRPSPAVNRGGLFEDYLCKRAALRAKIHAIDNEVPAPQASYTLQDRVRTLQGICNGFMLLPAEVNSLRSRVHKLETYIQAGHRQDKLHRVEENEQRLDKLHNVVEKEHKEPEKDKFDNDDKDAYIADEYCPNLNHNFLNLFESEIQNEFLKDEKVSEKDVEEEDCVYLATQERLAAEKQEAEIRRVSAQREERLRVLKEQEKTVYITNHIFKAPHMQLAFQNCGSKKRQHTLVLRPEFKDVDDDVNLPTLDQLKRTIWPLTPDMIQKCKDLKPWQEDLKRPSKRIDKVFVDRQLEVFITNNGQPRCKFPWCNDIIVDHHFWDCFVGMDETREGWLRDELRVVFRDQPSRKLPHHTRGFQVLSRRFLPPTAAVSADVSPEIGDNVPLFANIVGSLNNPSETYQYYDLPFCHPGQVIPKKETLREVLNGDRLTNTIYELRFHEDEVEQVLCNKKLKRDDITKFRDAIMNDFYFQMYYDDLPFWGFIGKMEDESWKGDGKGSKYYLFKHVHFDALYNGDQVIEIRAFSDPNHVVDITNETEIIIKFTYSIKWNATSREYKNRMNKYSCC</sequence>
<organism evidence="11 12">
    <name type="scientific">Artemisia annua</name>
    <name type="common">Sweet wormwood</name>
    <dbReference type="NCBI Taxonomy" id="35608"/>
    <lineage>
        <taxon>Eukaryota</taxon>
        <taxon>Viridiplantae</taxon>
        <taxon>Streptophyta</taxon>
        <taxon>Embryophyta</taxon>
        <taxon>Tracheophyta</taxon>
        <taxon>Spermatophyta</taxon>
        <taxon>Magnoliopsida</taxon>
        <taxon>eudicotyledons</taxon>
        <taxon>Gunneridae</taxon>
        <taxon>Pentapetalae</taxon>
        <taxon>asterids</taxon>
        <taxon>campanulids</taxon>
        <taxon>Asterales</taxon>
        <taxon>Asteraceae</taxon>
        <taxon>Asteroideae</taxon>
        <taxon>Anthemideae</taxon>
        <taxon>Artemisiinae</taxon>
        <taxon>Artemisia</taxon>
    </lineage>
</organism>
<dbReference type="PANTHER" id="PTHR10766:SF119">
    <property type="entry name" value="TRANSMEMBRANE 9 SUPERFAMILY MEMBER 5"/>
    <property type="match status" value="1"/>
</dbReference>
<comment type="caution">
    <text evidence="11">The sequence shown here is derived from an EMBL/GenBank/DDBJ whole genome shotgun (WGS) entry which is preliminary data.</text>
</comment>
<evidence type="ECO:0000256" key="3">
    <source>
        <dbReference type="ARBA" id="ARBA00005227"/>
    </source>
</evidence>
<name>A0A2U1M1A1_ARTAN</name>
<reference evidence="11 12" key="1">
    <citation type="journal article" date="2018" name="Mol. Plant">
        <title>The genome of Artemisia annua provides insight into the evolution of Asteraceae family and artemisinin biosynthesis.</title>
        <authorList>
            <person name="Shen Q."/>
            <person name="Zhang L."/>
            <person name="Liao Z."/>
            <person name="Wang S."/>
            <person name="Yan T."/>
            <person name="Shi P."/>
            <person name="Liu M."/>
            <person name="Fu X."/>
            <person name="Pan Q."/>
            <person name="Wang Y."/>
            <person name="Lv Z."/>
            <person name="Lu X."/>
            <person name="Zhang F."/>
            <person name="Jiang W."/>
            <person name="Ma Y."/>
            <person name="Chen M."/>
            <person name="Hao X."/>
            <person name="Li L."/>
            <person name="Tang Y."/>
            <person name="Lv G."/>
            <person name="Zhou Y."/>
            <person name="Sun X."/>
            <person name="Brodelius P.E."/>
            <person name="Rose J.K.C."/>
            <person name="Tang K."/>
        </authorList>
    </citation>
    <scope>NUCLEOTIDE SEQUENCE [LARGE SCALE GENOMIC DNA]</scope>
    <source>
        <strain evidence="12">cv. Huhao1</strain>
        <tissue evidence="11">Leaf</tissue>
    </source>
</reference>
<keyword evidence="12" id="KW-1185">Reference proteome</keyword>
<dbReference type="GO" id="GO:0000139">
    <property type="term" value="C:Golgi membrane"/>
    <property type="evidence" value="ECO:0007669"/>
    <property type="project" value="UniProtKB-SubCell"/>
</dbReference>
<keyword evidence="6" id="KW-0967">Endosome</keyword>
<comment type="subcellular location">
    <subcellularLocation>
        <location evidence="1">Endosome membrane</location>
        <topology evidence="1">Multi-pass membrane protein</topology>
    </subcellularLocation>
    <subcellularLocation>
        <location evidence="2">Golgi apparatus membrane</location>
        <topology evidence="2">Multi-pass membrane protein</topology>
    </subcellularLocation>
</comment>
<dbReference type="Proteomes" id="UP000245207">
    <property type="component" value="Unassembled WGS sequence"/>
</dbReference>
<proteinExistence type="inferred from homology"/>
<keyword evidence="4" id="KW-0812">Transmembrane</keyword>
<evidence type="ECO:0000256" key="1">
    <source>
        <dbReference type="ARBA" id="ARBA00004337"/>
    </source>
</evidence>
<dbReference type="AlphaFoldDB" id="A0A2U1M1A1"/>
<comment type="similarity">
    <text evidence="3 10">Belongs to the nonaspanin (TM9SF) (TC 9.A.2) family.</text>
</comment>
<evidence type="ECO:0000256" key="2">
    <source>
        <dbReference type="ARBA" id="ARBA00004653"/>
    </source>
</evidence>
<dbReference type="GO" id="GO:0010008">
    <property type="term" value="C:endosome membrane"/>
    <property type="evidence" value="ECO:0007669"/>
    <property type="project" value="UniProtKB-SubCell"/>
</dbReference>
<evidence type="ECO:0000256" key="4">
    <source>
        <dbReference type="ARBA" id="ARBA00022692"/>
    </source>
</evidence>
<gene>
    <name evidence="11" type="ORF">CTI12_AA408210</name>
</gene>
<dbReference type="STRING" id="35608.A0A2U1M1A1"/>
<evidence type="ECO:0000256" key="10">
    <source>
        <dbReference type="RuleBase" id="RU363079"/>
    </source>
</evidence>
<dbReference type="InterPro" id="IPR004240">
    <property type="entry name" value="EMP70"/>
</dbReference>
<keyword evidence="9" id="KW-0472">Membrane</keyword>
<dbReference type="GO" id="GO:0072657">
    <property type="term" value="P:protein localization to membrane"/>
    <property type="evidence" value="ECO:0007669"/>
    <property type="project" value="TreeGrafter"/>
</dbReference>
<evidence type="ECO:0000256" key="8">
    <source>
        <dbReference type="ARBA" id="ARBA00023034"/>
    </source>
</evidence>
<dbReference type="EMBL" id="PKPP01006901">
    <property type="protein sequence ID" value="PWA54984.1"/>
    <property type="molecule type" value="Genomic_DNA"/>
</dbReference>
<evidence type="ECO:0000256" key="5">
    <source>
        <dbReference type="ARBA" id="ARBA00022729"/>
    </source>
</evidence>
<evidence type="ECO:0000313" key="12">
    <source>
        <dbReference type="Proteomes" id="UP000245207"/>
    </source>
</evidence>
<keyword evidence="8" id="KW-0333">Golgi apparatus</keyword>
<evidence type="ECO:0000256" key="9">
    <source>
        <dbReference type="ARBA" id="ARBA00023136"/>
    </source>
</evidence>
<evidence type="ECO:0000256" key="6">
    <source>
        <dbReference type="ARBA" id="ARBA00022753"/>
    </source>
</evidence>
<evidence type="ECO:0000256" key="7">
    <source>
        <dbReference type="ARBA" id="ARBA00022989"/>
    </source>
</evidence>
<dbReference type="OrthoDB" id="1666796at2759"/>
<accession>A0A2U1M1A1</accession>